<gene>
    <name evidence="9" type="ORF">EJC49_19330</name>
</gene>
<dbReference type="Proteomes" id="UP000278398">
    <property type="component" value="Unassembled WGS sequence"/>
</dbReference>
<keyword evidence="5 9" id="KW-0418">Kinase</keyword>
<keyword evidence="4" id="KW-0547">Nucleotide-binding</keyword>
<name>A0A3S0A651_9HYPH</name>
<dbReference type="AlphaFoldDB" id="A0A3S0A651"/>
<evidence type="ECO:0000256" key="5">
    <source>
        <dbReference type="ARBA" id="ARBA00022777"/>
    </source>
</evidence>
<dbReference type="Pfam" id="PF13589">
    <property type="entry name" value="HATPase_c_3"/>
    <property type="match status" value="1"/>
</dbReference>
<feature type="domain" description="Histidine kinase" evidence="8">
    <location>
        <begin position="585"/>
        <end position="796"/>
    </location>
</feature>
<dbReference type="SMART" id="SM00387">
    <property type="entry name" value="HATPase_c"/>
    <property type="match status" value="1"/>
</dbReference>
<dbReference type="InterPro" id="IPR003594">
    <property type="entry name" value="HATPase_dom"/>
</dbReference>
<evidence type="ECO:0000256" key="2">
    <source>
        <dbReference type="ARBA" id="ARBA00012438"/>
    </source>
</evidence>
<dbReference type="InterPro" id="IPR005467">
    <property type="entry name" value="His_kinase_dom"/>
</dbReference>
<evidence type="ECO:0000313" key="10">
    <source>
        <dbReference type="Proteomes" id="UP000278398"/>
    </source>
</evidence>
<keyword evidence="3" id="KW-0808">Transferase</keyword>
<evidence type="ECO:0000256" key="3">
    <source>
        <dbReference type="ARBA" id="ARBA00022679"/>
    </source>
</evidence>
<evidence type="ECO:0000256" key="1">
    <source>
        <dbReference type="ARBA" id="ARBA00000085"/>
    </source>
</evidence>
<dbReference type="Gene3D" id="3.30.565.10">
    <property type="entry name" value="Histidine kinase-like ATPase, C-terminal domain"/>
    <property type="match status" value="2"/>
</dbReference>
<dbReference type="Pfam" id="PF02518">
    <property type="entry name" value="HATPase_c"/>
    <property type="match status" value="1"/>
</dbReference>
<dbReference type="PRINTS" id="PR00344">
    <property type="entry name" value="BCTRLSENSOR"/>
</dbReference>
<evidence type="ECO:0000313" key="9">
    <source>
        <dbReference type="EMBL" id="RST84735.1"/>
    </source>
</evidence>
<dbReference type="EC" id="2.7.13.3" evidence="2"/>
<dbReference type="OrthoDB" id="9816482at2"/>
<dbReference type="GO" id="GO:0004673">
    <property type="term" value="F:protein histidine kinase activity"/>
    <property type="evidence" value="ECO:0007669"/>
    <property type="project" value="UniProtKB-EC"/>
</dbReference>
<keyword evidence="6" id="KW-0067">ATP-binding</keyword>
<dbReference type="EMBL" id="RWKW01000079">
    <property type="protein sequence ID" value="RST84735.1"/>
    <property type="molecule type" value="Genomic_DNA"/>
</dbReference>
<evidence type="ECO:0000259" key="8">
    <source>
        <dbReference type="PROSITE" id="PS50109"/>
    </source>
</evidence>
<evidence type="ECO:0000256" key="4">
    <source>
        <dbReference type="ARBA" id="ARBA00022741"/>
    </source>
</evidence>
<organism evidence="9 10">
    <name type="scientific">Aquibium carbonis</name>
    <dbReference type="NCBI Taxonomy" id="2495581"/>
    <lineage>
        <taxon>Bacteria</taxon>
        <taxon>Pseudomonadati</taxon>
        <taxon>Pseudomonadota</taxon>
        <taxon>Alphaproteobacteria</taxon>
        <taxon>Hyphomicrobiales</taxon>
        <taxon>Phyllobacteriaceae</taxon>
        <taxon>Aquibium</taxon>
    </lineage>
</organism>
<dbReference type="SUPFAM" id="SSF55874">
    <property type="entry name" value="ATPase domain of HSP90 chaperone/DNA topoisomerase II/histidine kinase"/>
    <property type="match status" value="2"/>
</dbReference>
<comment type="catalytic activity">
    <reaction evidence="1">
        <text>ATP + protein L-histidine = ADP + protein N-phospho-L-histidine.</text>
        <dbReference type="EC" id="2.7.13.3"/>
    </reaction>
</comment>
<evidence type="ECO:0000256" key="6">
    <source>
        <dbReference type="ARBA" id="ARBA00022840"/>
    </source>
</evidence>
<dbReference type="InterPro" id="IPR050980">
    <property type="entry name" value="2C_sensor_his_kinase"/>
</dbReference>
<reference evidence="9 10" key="1">
    <citation type="submission" date="2018-12" db="EMBL/GenBank/DDBJ databases">
        <title>Mesorhizobium carbonis sp. nov., isolated from coal mine water.</title>
        <authorList>
            <person name="Xin W."/>
            <person name="Xu Z."/>
            <person name="Xiang F."/>
            <person name="Zhang J."/>
            <person name="Xi L."/>
            <person name="Liu J."/>
        </authorList>
    </citation>
    <scope>NUCLEOTIDE SEQUENCE [LARGE SCALE GENOMIC DNA]</scope>
    <source>
        <strain evidence="9 10">B2.3</strain>
    </source>
</reference>
<dbReference type="PANTHER" id="PTHR44936:SF10">
    <property type="entry name" value="SENSOR PROTEIN RSTB"/>
    <property type="match status" value="1"/>
</dbReference>
<dbReference type="PROSITE" id="PS50109">
    <property type="entry name" value="HIS_KIN"/>
    <property type="match status" value="1"/>
</dbReference>
<comment type="caution">
    <text evidence="9">The sequence shown here is derived from an EMBL/GenBank/DDBJ whole genome shotgun (WGS) entry which is preliminary data.</text>
</comment>
<sequence length="796" mass="89409">MKKPMSFTFAARTLLELGKELISSDEVALYELIKNSVDAGSPTVRIVARIVLDKSGLQRAMDTIAGIGRDPKLPPATPSEVLDVIRGAKPENSAHEHFDAFMAQFENAQDLVALRDQLHEAYSQHNWLEVHDSGSGMSLDDLSEIFLRIGTRSRRADNVSGAQYLGDKGVGRLSAMRLGERLRVTTTKSGEPSWHELDIDWRQFSHDREMDISDVVVEPADGELKSDSRLQGTTIRISDLTGHWGLDRFRELLQGKIARMIDPFEAGAANRLLEVHHNNTRVLVPSVPQSLLKAAHASAHGELKFEDGEPVLAGTVAYHRYGQTRILNQRGAEIYSITQQGVKRRGKKGHAAFQNVAIRPDALAGLGPFKFDIYWFNRRIVEPVPSLTGTASETREQVAQWSGGPMLYRYGFRVLPYGEPQDDWLNLDVVAFGESGFKLNRQQVIGRVRVWSPHTALSEQTNRQGLVDSDAASALRTIMMWVLHVELRNLINEVDKSEQVSKRQAEEKTLAFRETQHEVEQAVSELRAKLGVSARPLVDRVTRGVNTLAEQCAALIGRVDAAVKELTEEREKFVYLAGIGLMTEFIFHELDRSVGHTLRLLHDTRRDDSAAAIRSLEAQLVTLQKRISAFDELTGEKRQSKSTFDLADLVNDVLSSHSNEFRRHRIEMMKDTPSLRIKANRGMVIQILENLLSNSVYWLKQQEKYQGGFDPRIWVKIDPIEKTVTVDDNGPGIAPERKELIFQPFITSKPAAQGRGLGLYISRELAQHHDWQLYLDADVGLHRAGRLSRFVLDMGA</sequence>
<keyword evidence="7" id="KW-0175">Coiled coil</keyword>
<feature type="coiled-coil region" evidence="7">
    <location>
        <begin position="606"/>
        <end position="633"/>
    </location>
</feature>
<dbReference type="InterPro" id="IPR004358">
    <property type="entry name" value="Sig_transdc_His_kin-like_C"/>
</dbReference>
<protein>
    <recommendedName>
        <fullName evidence="2">histidine kinase</fullName>
        <ecNumber evidence="2">2.7.13.3</ecNumber>
    </recommendedName>
</protein>
<dbReference type="PANTHER" id="PTHR44936">
    <property type="entry name" value="SENSOR PROTEIN CREC"/>
    <property type="match status" value="1"/>
</dbReference>
<proteinExistence type="predicted"/>
<dbReference type="GO" id="GO:0005524">
    <property type="term" value="F:ATP binding"/>
    <property type="evidence" value="ECO:0007669"/>
    <property type="project" value="UniProtKB-KW"/>
</dbReference>
<accession>A0A3S0A651</accession>
<evidence type="ECO:0000256" key="7">
    <source>
        <dbReference type="SAM" id="Coils"/>
    </source>
</evidence>
<keyword evidence="10" id="KW-1185">Reference proteome</keyword>
<dbReference type="InterPro" id="IPR036890">
    <property type="entry name" value="HATPase_C_sf"/>
</dbReference>